<dbReference type="PANTHER" id="PTHR30154">
    <property type="entry name" value="LEUCINE-RESPONSIVE REGULATORY PROTEIN"/>
    <property type="match status" value="1"/>
</dbReference>
<keyword evidence="1" id="KW-0805">Transcription regulation</keyword>
<dbReference type="GO" id="GO:0043200">
    <property type="term" value="P:response to amino acid"/>
    <property type="evidence" value="ECO:0007669"/>
    <property type="project" value="TreeGrafter"/>
</dbReference>
<evidence type="ECO:0000259" key="4">
    <source>
        <dbReference type="PROSITE" id="PS50956"/>
    </source>
</evidence>
<dbReference type="SMART" id="SM00344">
    <property type="entry name" value="HTH_ASNC"/>
    <property type="match status" value="1"/>
</dbReference>
<reference evidence="5 6" key="1">
    <citation type="submission" date="2016-10" db="EMBL/GenBank/DDBJ databases">
        <authorList>
            <person name="de Groot N.N."/>
        </authorList>
    </citation>
    <scope>NUCLEOTIDE SEQUENCE [LARGE SCALE GENOMIC DNA]</scope>
    <source>
        <strain evidence="5 6">DSM 17890</strain>
    </source>
</reference>
<dbReference type="OrthoDB" id="7856348at2"/>
<dbReference type="SUPFAM" id="SSF46785">
    <property type="entry name" value="Winged helix' DNA-binding domain"/>
    <property type="match status" value="1"/>
</dbReference>
<dbReference type="InterPro" id="IPR019887">
    <property type="entry name" value="Tscrpt_reg_AsnC/Lrp_C"/>
</dbReference>
<dbReference type="Pfam" id="PF01037">
    <property type="entry name" value="AsnC_trans_reg"/>
    <property type="match status" value="1"/>
</dbReference>
<dbReference type="SUPFAM" id="SSF54909">
    <property type="entry name" value="Dimeric alpha+beta barrel"/>
    <property type="match status" value="1"/>
</dbReference>
<keyword evidence="3" id="KW-0804">Transcription</keyword>
<dbReference type="STRING" id="356660.SAMN05444336_10985"/>
<dbReference type="Gene3D" id="3.30.70.920">
    <property type="match status" value="1"/>
</dbReference>
<protein>
    <submittedName>
        <fullName evidence="5">Transcriptional regulator, AsnC family</fullName>
    </submittedName>
</protein>
<dbReference type="InterPro" id="IPR011991">
    <property type="entry name" value="ArsR-like_HTH"/>
</dbReference>
<evidence type="ECO:0000256" key="1">
    <source>
        <dbReference type="ARBA" id="ARBA00023015"/>
    </source>
</evidence>
<dbReference type="InterPro" id="IPR036390">
    <property type="entry name" value="WH_DNA-bd_sf"/>
</dbReference>
<evidence type="ECO:0000313" key="6">
    <source>
        <dbReference type="Proteomes" id="UP000199118"/>
    </source>
</evidence>
<dbReference type="PANTHER" id="PTHR30154:SF34">
    <property type="entry name" value="TRANSCRIPTIONAL REGULATOR AZLB"/>
    <property type="match status" value="1"/>
</dbReference>
<dbReference type="InterPro" id="IPR019888">
    <property type="entry name" value="Tscrpt_reg_AsnC-like"/>
</dbReference>
<dbReference type="PROSITE" id="PS50956">
    <property type="entry name" value="HTH_ASNC_2"/>
    <property type="match status" value="1"/>
</dbReference>
<keyword evidence="6" id="KW-1185">Reference proteome</keyword>
<gene>
    <name evidence="5" type="ORF">SAMN05444336_10985</name>
</gene>
<evidence type="ECO:0000256" key="2">
    <source>
        <dbReference type="ARBA" id="ARBA00023125"/>
    </source>
</evidence>
<evidence type="ECO:0000313" key="5">
    <source>
        <dbReference type="EMBL" id="SDX74136.1"/>
    </source>
</evidence>
<feature type="domain" description="HTH asnC-type" evidence="4">
    <location>
        <begin position="2"/>
        <end position="80"/>
    </location>
</feature>
<name>A0A1H3E620_9RHOB</name>
<organism evidence="5 6">
    <name type="scientific">Albimonas donghaensis</name>
    <dbReference type="NCBI Taxonomy" id="356660"/>
    <lineage>
        <taxon>Bacteria</taxon>
        <taxon>Pseudomonadati</taxon>
        <taxon>Pseudomonadota</taxon>
        <taxon>Alphaproteobacteria</taxon>
        <taxon>Rhodobacterales</taxon>
        <taxon>Paracoccaceae</taxon>
        <taxon>Albimonas</taxon>
    </lineage>
</organism>
<dbReference type="AlphaFoldDB" id="A0A1H3E620"/>
<dbReference type="Gene3D" id="1.10.10.10">
    <property type="entry name" value="Winged helix-like DNA-binding domain superfamily/Winged helix DNA-binding domain"/>
    <property type="match status" value="1"/>
</dbReference>
<dbReference type="InterPro" id="IPR036388">
    <property type="entry name" value="WH-like_DNA-bd_sf"/>
</dbReference>
<dbReference type="RefSeq" id="WP_092684470.1">
    <property type="nucleotide sequence ID" value="NZ_FNMZ01000009.1"/>
</dbReference>
<dbReference type="GO" id="GO:0005829">
    <property type="term" value="C:cytosol"/>
    <property type="evidence" value="ECO:0007669"/>
    <property type="project" value="TreeGrafter"/>
</dbReference>
<dbReference type="GO" id="GO:0006355">
    <property type="term" value="P:regulation of DNA-templated transcription"/>
    <property type="evidence" value="ECO:0007669"/>
    <property type="project" value="UniProtKB-ARBA"/>
</dbReference>
<proteinExistence type="predicted"/>
<dbReference type="InterPro" id="IPR019885">
    <property type="entry name" value="Tscrpt_reg_HTH_AsnC-type_CS"/>
</dbReference>
<keyword evidence="2" id="KW-0238">DNA-binding</keyword>
<dbReference type="PRINTS" id="PR00033">
    <property type="entry name" value="HTHASNC"/>
</dbReference>
<dbReference type="InterPro" id="IPR000485">
    <property type="entry name" value="AsnC-type_HTH_dom"/>
</dbReference>
<dbReference type="Pfam" id="PF13412">
    <property type="entry name" value="HTH_24"/>
    <property type="match status" value="1"/>
</dbReference>
<accession>A0A1H3E620</accession>
<dbReference type="InterPro" id="IPR011008">
    <property type="entry name" value="Dimeric_a/b-barrel"/>
</dbReference>
<dbReference type="Proteomes" id="UP000199118">
    <property type="component" value="Unassembled WGS sequence"/>
</dbReference>
<evidence type="ECO:0000256" key="3">
    <source>
        <dbReference type="ARBA" id="ARBA00023163"/>
    </source>
</evidence>
<sequence length="158" mass="17304">MLDAADRRILSLLQRDARRTQSELAEAVGLSLSACAKRTARLWAGGVIEGAVAVLDRARFRKPVTAAVMVTLTAPRAGVSEAFAAAILRHEEVLQCHVVTGDFDFLLMVQARSIEDYHAFAQATFGALPTVRAYKTTFVLRTHKNVDRLPDWALTPAD</sequence>
<dbReference type="PROSITE" id="PS00519">
    <property type="entry name" value="HTH_ASNC_1"/>
    <property type="match status" value="1"/>
</dbReference>
<dbReference type="CDD" id="cd00090">
    <property type="entry name" value="HTH_ARSR"/>
    <property type="match status" value="1"/>
</dbReference>
<dbReference type="GO" id="GO:0043565">
    <property type="term" value="F:sequence-specific DNA binding"/>
    <property type="evidence" value="ECO:0007669"/>
    <property type="project" value="InterPro"/>
</dbReference>
<dbReference type="EMBL" id="FNMZ01000009">
    <property type="protein sequence ID" value="SDX74136.1"/>
    <property type="molecule type" value="Genomic_DNA"/>
</dbReference>